<feature type="non-terminal residue" evidence="3">
    <location>
        <position position="1"/>
    </location>
</feature>
<organism evidence="3 4">
    <name type="scientific">Candida maltosa (strain Xu316)</name>
    <name type="common">Yeast</name>
    <dbReference type="NCBI Taxonomy" id="1245528"/>
    <lineage>
        <taxon>Eukaryota</taxon>
        <taxon>Fungi</taxon>
        <taxon>Dikarya</taxon>
        <taxon>Ascomycota</taxon>
        <taxon>Saccharomycotina</taxon>
        <taxon>Pichiomycetes</taxon>
        <taxon>Debaryomycetaceae</taxon>
        <taxon>Candida/Lodderomyces clade</taxon>
        <taxon>Candida</taxon>
    </lineage>
</organism>
<evidence type="ECO:0000259" key="2">
    <source>
        <dbReference type="Pfam" id="PF22542"/>
    </source>
</evidence>
<keyword evidence="4" id="KW-1185">Reference proteome</keyword>
<dbReference type="InterPro" id="IPR053881">
    <property type="entry name" value="Utp8_C"/>
</dbReference>
<gene>
    <name evidence="3" type="ORF">G210_4495</name>
</gene>
<dbReference type="OrthoDB" id="4055624at2759"/>
<evidence type="ECO:0000313" key="4">
    <source>
        <dbReference type="Proteomes" id="UP000011777"/>
    </source>
</evidence>
<protein>
    <submittedName>
        <fullName evidence="3">Putative U3 snoRNP protein Utp8</fullName>
    </submittedName>
</protein>
<dbReference type="eggNOG" id="ENOG502QQ4S">
    <property type="taxonomic scope" value="Eukaryota"/>
</dbReference>
<dbReference type="EMBL" id="AOGT01002523">
    <property type="protein sequence ID" value="EMG45327.1"/>
    <property type="molecule type" value="Genomic_DNA"/>
</dbReference>
<dbReference type="Pfam" id="PF22542">
    <property type="entry name" value="Utp8_C"/>
    <property type="match status" value="1"/>
</dbReference>
<dbReference type="STRING" id="1245528.M3HDL8"/>
<reference evidence="3 4" key="1">
    <citation type="submission" date="2013-02" db="EMBL/GenBank/DDBJ databases">
        <title>Genome sequence of Candida maltosa Xu316, a potential industrial strain for xylitol and ethanol production.</title>
        <authorList>
            <person name="Yu J."/>
            <person name="Wang Q."/>
            <person name="Geng X."/>
            <person name="Bao W."/>
            <person name="He P."/>
            <person name="Cai J."/>
        </authorList>
    </citation>
    <scope>NUCLEOTIDE SEQUENCE [LARGE SCALE GENOMIC DNA]</scope>
    <source>
        <strain evidence="4">Xu316</strain>
    </source>
</reference>
<dbReference type="AlphaFoldDB" id="M3HDL8"/>
<evidence type="ECO:0000259" key="1">
    <source>
        <dbReference type="Pfam" id="PF10395"/>
    </source>
</evidence>
<dbReference type="HOGENOM" id="CLU_024075_0_0_1"/>
<name>M3HDL8_CANMX</name>
<feature type="domain" description="Utp8 beta-propeller" evidence="1">
    <location>
        <begin position="4"/>
        <end position="369"/>
    </location>
</feature>
<dbReference type="Proteomes" id="UP000011777">
    <property type="component" value="Unassembled WGS sequence"/>
</dbReference>
<dbReference type="Pfam" id="PF10395">
    <property type="entry name" value="Utp8_b_propeller"/>
    <property type="match status" value="1"/>
</dbReference>
<accession>M3HDL8</accession>
<sequence length="694" mass="77925">MSQPDLYDQYMITSLPRTPDLKLSDKVVVPRISSVDTSIIDLGISKSVISSHITRPTPKLLWSYALNPTTIVDCMDVLVKDDLKYYVCGLTDRKKSRILVLETTSTLTEDGNANYSTSKELELKVSKSVIGVKFMTAELIVVLYADGSVESVKFVDDELTLTGNKHGSTQKGETIVYNTFIQDLEEDLLLVISNNKKNTIYRLISINPAKSIIEVTSSVVPLVQDAQYCYISGTLYQYTDKKINSLSISNFTITNTMSVEPIIDDEEPTSITAPAPDRILLGNSNKLYLLNVKFSSLLSTFTSSATSSHPIPDKVYINQVVPVKGNSTNSFISMAVYLNLKNKNNNVYLNVIDINVGLNKLSECLGKSIAKPKLALREVPELFETKETPQSDEIEEVYQFLKDAKESSDLNKWESILIPYLKNRKSWTSIKSSISKTSKKTDKVYEFKEFEDNLDRVVDINFVESVLDLIFTPSNPPNFVNEGFVPEYTLMYLLTNPLFPIKFTPGLVQLFNNTGNVTLLRQAVNTCPGIPCRDLLLQLVYDDDKETLVDLVNRVHGEFSRQEITSTFKEIFQSDAKSIDVVELIIKMIGLPGLNNWYIIEILIDVNGLFNWDMIDINALSEIIDQKIEGLTVNSYNLTLSNQVMLHNNISKKTKDVTAANSLLTLTSKSTSKKPLDDIDAQRKVPVYSIEKLE</sequence>
<proteinExistence type="predicted"/>
<evidence type="ECO:0000313" key="3">
    <source>
        <dbReference type="EMBL" id="EMG45327.1"/>
    </source>
</evidence>
<comment type="caution">
    <text evidence="3">The sequence shown here is derived from an EMBL/GenBank/DDBJ whole genome shotgun (WGS) entry which is preliminary data.</text>
</comment>
<dbReference type="OMA" id="IVTCPNL"/>
<dbReference type="InterPro" id="IPR018843">
    <property type="entry name" value="Utp8_b-prop"/>
</dbReference>
<feature type="domain" description="Utp8 C-terminal" evidence="2">
    <location>
        <begin position="379"/>
        <end position="694"/>
    </location>
</feature>